<keyword evidence="11" id="KW-0418">Kinase</keyword>
<evidence type="ECO:0000313" key="19">
    <source>
        <dbReference type="EMBL" id="TKA83574.1"/>
    </source>
</evidence>
<feature type="binding site" evidence="16">
    <location>
        <position position="338"/>
    </location>
    <ligand>
        <name>ATP</name>
        <dbReference type="ChEBI" id="CHEBI:30616"/>
    </ligand>
</feature>
<keyword evidence="7" id="KW-0597">Phosphoprotein</keyword>
<accession>A0A4U0XZV9</accession>
<evidence type="ECO:0000313" key="20">
    <source>
        <dbReference type="Proteomes" id="UP000309340"/>
    </source>
</evidence>
<evidence type="ECO:0000259" key="18">
    <source>
        <dbReference type="PROSITE" id="PS50011"/>
    </source>
</evidence>
<evidence type="ECO:0000256" key="17">
    <source>
        <dbReference type="SAM" id="MobiDB-lite"/>
    </source>
</evidence>
<dbReference type="InterPro" id="IPR017441">
    <property type="entry name" value="Protein_kinase_ATP_BS"/>
</dbReference>
<dbReference type="InterPro" id="IPR050629">
    <property type="entry name" value="STE20/SPS1-PAK"/>
</dbReference>
<feature type="region of interest" description="Disordered" evidence="17">
    <location>
        <begin position="892"/>
        <end position="968"/>
    </location>
</feature>
<dbReference type="Gene3D" id="1.10.510.10">
    <property type="entry name" value="Transferase(Phosphotransferase) domain 1"/>
    <property type="match status" value="1"/>
</dbReference>
<dbReference type="GO" id="GO:0005524">
    <property type="term" value="F:ATP binding"/>
    <property type="evidence" value="ECO:0007669"/>
    <property type="project" value="UniProtKB-UniRule"/>
</dbReference>
<feature type="compositionally biased region" description="Polar residues" evidence="17">
    <location>
        <begin position="910"/>
        <end position="924"/>
    </location>
</feature>
<dbReference type="OrthoDB" id="248923at2759"/>
<dbReference type="PROSITE" id="PS00107">
    <property type="entry name" value="PROTEIN_KINASE_ATP"/>
    <property type="match status" value="1"/>
</dbReference>
<evidence type="ECO:0000256" key="14">
    <source>
        <dbReference type="ARBA" id="ARBA00047899"/>
    </source>
</evidence>
<evidence type="ECO:0000256" key="5">
    <source>
        <dbReference type="ARBA" id="ARBA00022490"/>
    </source>
</evidence>
<dbReference type="GO" id="GO:0005737">
    <property type="term" value="C:cytoplasm"/>
    <property type="evidence" value="ECO:0007669"/>
    <property type="project" value="UniProtKB-SubCell"/>
</dbReference>
<proteinExistence type="inferred from homology"/>
<gene>
    <name evidence="19" type="ORF">B0A55_00411</name>
</gene>
<dbReference type="SUPFAM" id="SSF53474">
    <property type="entry name" value="alpha/beta-Hydrolases"/>
    <property type="match status" value="1"/>
</dbReference>
<keyword evidence="10 16" id="KW-0547">Nucleotide-binding</keyword>
<evidence type="ECO:0000256" key="11">
    <source>
        <dbReference type="ARBA" id="ARBA00022777"/>
    </source>
</evidence>
<dbReference type="InterPro" id="IPR029058">
    <property type="entry name" value="AB_hydrolase_fold"/>
</dbReference>
<dbReference type="GO" id="GO:0016787">
    <property type="term" value="F:hydrolase activity"/>
    <property type="evidence" value="ECO:0007669"/>
    <property type="project" value="InterPro"/>
</dbReference>
<keyword evidence="8" id="KW-0808">Transferase</keyword>
<evidence type="ECO:0000256" key="13">
    <source>
        <dbReference type="ARBA" id="ARBA00022842"/>
    </source>
</evidence>
<comment type="catalytic activity">
    <reaction evidence="14">
        <text>L-threonyl-[protein] + ATP = O-phospho-L-threonyl-[protein] + ADP + H(+)</text>
        <dbReference type="Rhea" id="RHEA:46608"/>
        <dbReference type="Rhea" id="RHEA-COMP:11060"/>
        <dbReference type="Rhea" id="RHEA-COMP:11605"/>
        <dbReference type="ChEBI" id="CHEBI:15378"/>
        <dbReference type="ChEBI" id="CHEBI:30013"/>
        <dbReference type="ChEBI" id="CHEBI:30616"/>
        <dbReference type="ChEBI" id="CHEBI:61977"/>
        <dbReference type="ChEBI" id="CHEBI:456216"/>
        <dbReference type="EC" id="2.7.11.1"/>
    </reaction>
</comment>
<evidence type="ECO:0000256" key="12">
    <source>
        <dbReference type="ARBA" id="ARBA00022840"/>
    </source>
</evidence>
<dbReference type="STRING" id="329884.A0A4U0XZV9"/>
<dbReference type="AlphaFoldDB" id="A0A4U0XZV9"/>
<dbReference type="InterPro" id="IPR003140">
    <property type="entry name" value="PLipase/COase/thioEstase"/>
</dbReference>
<comment type="subcellular location">
    <subcellularLocation>
        <location evidence="2">Cytoplasm</location>
    </subcellularLocation>
</comment>
<dbReference type="GO" id="GO:0004674">
    <property type="term" value="F:protein serine/threonine kinase activity"/>
    <property type="evidence" value="ECO:0007669"/>
    <property type="project" value="UniProtKB-KW"/>
</dbReference>
<evidence type="ECO:0000256" key="2">
    <source>
        <dbReference type="ARBA" id="ARBA00004496"/>
    </source>
</evidence>
<keyword evidence="5" id="KW-0963">Cytoplasm</keyword>
<dbReference type="EC" id="2.7.11.1" evidence="4"/>
<evidence type="ECO:0000256" key="9">
    <source>
        <dbReference type="ARBA" id="ARBA00022723"/>
    </source>
</evidence>
<keyword evidence="9" id="KW-0479">Metal-binding</keyword>
<dbReference type="EMBL" id="NAJQ01000006">
    <property type="protein sequence ID" value="TKA83574.1"/>
    <property type="molecule type" value="Genomic_DNA"/>
</dbReference>
<keyword evidence="6" id="KW-0723">Serine/threonine-protein kinase</keyword>
<dbReference type="PANTHER" id="PTHR48012:SF27">
    <property type="entry name" value="SERINE_THREONINE-PROTEIN KINASE SID1"/>
    <property type="match status" value="1"/>
</dbReference>
<evidence type="ECO:0000256" key="6">
    <source>
        <dbReference type="ARBA" id="ARBA00022527"/>
    </source>
</evidence>
<reference evidence="19 20" key="1">
    <citation type="submission" date="2017-03" db="EMBL/GenBank/DDBJ databases">
        <title>Genomes of endolithic fungi from Antarctica.</title>
        <authorList>
            <person name="Coleine C."/>
            <person name="Masonjones S."/>
            <person name="Stajich J.E."/>
        </authorList>
    </citation>
    <scope>NUCLEOTIDE SEQUENCE [LARGE SCALE GENOMIC DNA]</scope>
    <source>
        <strain evidence="19 20">CCFEE 5184</strain>
    </source>
</reference>
<dbReference type="Gene3D" id="3.40.50.1820">
    <property type="entry name" value="alpha/beta hydrolase"/>
    <property type="match status" value="1"/>
</dbReference>
<feature type="compositionally biased region" description="Polar residues" evidence="17">
    <location>
        <begin position="666"/>
        <end position="693"/>
    </location>
</feature>
<dbReference type="CDD" id="cd06609">
    <property type="entry name" value="STKc_MST3_like"/>
    <property type="match status" value="1"/>
</dbReference>
<evidence type="ECO:0000256" key="4">
    <source>
        <dbReference type="ARBA" id="ARBA00012513"/>
    </source>
</evidence>
<comment type="cofactor">
    <cofactor evidence="1">
        <name>Mg(2+)</name>
        <dbReference type="ChEBI" id="CHEBI:18420"/>
    </cofactor>
</comment>
<evidence type="ECO:0000256" key="16">
    <source>
        <dbReference type="PROSITE-ProRule" id="PRU10141"/>
    </source>
</evidence>
<comment type="similarity">
    <text evidence="3">Belongs to the protein kinase superfamily. STE Ser/Thr protein kinase family. STE20 subfamily.</text>
</comment>
<evidence type="ECO:0000256" key="15">
    <source>
        <dbReference type="ARBA" id="ARBA00048679"/>
    </source>
</evidence>
<feature type="compositionally biased region" description="Low complexity" evidence="17">
    <location>
        <begin position="793"/>
        <end position="803"/>
    </location>
</feature>
<evidence type="ECO:0000256" key="1">
    <source>
        <dbReference type="ARBA" id="ARBA00001946"/>
    </source>
</evidence>
<evidence type="ECO:0000256" key="3">
    <source>
        <dbReference type="ARBA" id="ARBA00008874"/>
    </source>
</evidence>
<organism evidence="19 20">
    <name type="scientific">Friedmanniomyces simplex</name>
    <dbReference type="NCBI Taxonomy" id="329884"/>
    <lineage>
        <taxon>Eukaryota</taxon>
        <taxon>Fungi</taxon>
        <taxon>Dikarya</taxon>
        <taxon>Ascomycota</taxon>
        <taxon>Pezizomycotina</taxon>
        <taxon>Dothideomycetes</taxon>
        <taxon>Dothideomycetidae</taxon>
        <taxon>Mycosphaerellales</taxon>
        <taxon>Teratosphaeriaceae</taxon>
        <taxon>Friedmanniomyces</taxon>
    </lineage>
</organism>
<dbReference type="Proteomes" id="UP000309340">
    <property type="component" value="Unassembled WGS sequence"/>
</dbReference>
<dbReference type="Pfam" id="PF00069">
    <property type="entry name" value="Pkinase"/>
    <property type="match status" value="1"/>
</dbReference>
<evidence type="ECO:0000256" key="8">
    <source>
        <dbReference type="ARBA" id="ARBA00022679"/>
    </source>
</evidence>
<dbReference type="PANTHER" id="PTHR48012">
    <property type="entry name" value="STERILE20-LIKE KINASE, ISOFORM B-RELATED"/>
    <property type="match status" value="1"/>
</dbReference>
<sequence length="1032" mass="112305">MFDQPPPRPASLPEAYLSGVFRGRGRESGITASLVKMGRLPVATDFPGNVILTVVPQRPYFNRSGDLAVQQKPAPDNDPPTNILLLLHGLGDKHASFTKLGQQLNLPETACIAVQGPQGLMDLDGFHWGDDIIFDSTNGGVDADAGFRQSSAMLKALVEEDLVGKCGYRAREIMVFGLGQGGMAGLSLAVALHQAANSPLDGELGGVISIGAGLPAEAPAALVNKCKTPVLVCAGSRDSVATPSSEEKLRHVFESVETKRYRRPGDTMPRDRDEMLPIMQFFARRLRSMKGVPAGSVEDKISSTMADDYQMLEELGSGSFGIVYRALEKSTGQQVAIKHIDLEGSDDDIREIQQEISLLATCSSEYVTRYKASFVRGVKLWIVMEYLGGGSCLDLLKPGPMSEAYIAIIMRELLQGLDYLHSTGKIHRDIKAANILLSESGQVKIADFGVAAQLTNIKSQRLTFVGTPFWMAPEVIQEAGYDFHADIWSLGITAMEMALGEPPRSDVHPMKVLFLIPKEKPPRLEGSRWSREFKEFVSLCLNKDPDKRPSARSLLKHAFVRKAGKTEMLQELVQKAKHFEQHGRERDRDTRYYEETLREMSSADEADEWVFDTIKPTSTMRPAPSAKHTIKRRKLERIPSGDGSDVENATTALEGMSLDAAPLGDITNSSASTPTKDLSTIRTPKPRLSSQRKVSAITARKVSVSSPTARRVSRKVSGSTPTARKISAHQPKQPLGLDMSFGNGTSTVRQFKRVSSGHQFTSPQQQTTASSSPQDSVFDSDMENKPPPPPLAQQPSQPAAVPATKEAILGRRSFAKCIDPAFQESYAATGDRGKRELLGRVAEAWSVLDELDPEGELVLLKSIMDRVQGDAKLSSALLPQRVANAQLASLRAAHSPGKKTHSSSIVSSSQLETGSRDVTPQASPSKARRTDRASVPSSPTKISSGHNGNGHNDNGNGSPGKLVLNPQNPHLKKMRSSQQLQADRAAEKTATATILDEKMPGRVEPGMEHLGMLSDVLYGRWTEGLRVRWPLA</sequence>
<keyword evidence="13" id="KW-0460">Magnesium</keyword>
<dbReference type="SUPFAM" id="SSF56112">
    <property type="entry name" value="Protein kinase-like (PK-like)"/>
    <property type="match status" value="1"/>
</dbReference>
<dbReference type="Pfam" id="PF02230">
    <property type="entry name" value="Abhydrolase_2"/>
    <property type="match status" value="1"/>
</dbReference>
<dbReference type="InterPro" id="IPR011009">
    <property type="entry name" value="Kinase-like_dom_sf"/>
</dbReference>
<keyword evidence="20" id="KW-1185">Reference proteome</keyword>
<evidence type="ECO:0000256" key="10">
    <source>
        <dbReference type="ARBA" id="ARBA00022741"/>
    </source>
</evidence>
<dbReference type="InterPro" id="IPR000719">
    <property type="entry name" value="Prot_kinase_dom"/>
</dbReference>
<dbReference type="PROSITE" id="PS50011">
    <property type="entry name" value="PROTEIN_KINASE_DOM"/>
    <property type="match status" value="1"/>
</dbReference>
<name>A0A4U0XZV9_9PEZI</name>
<keyword evidence="12 16" id="KW-0067">ATP-binding</keyword>
<feature type="region of interest" description="Disordered" evidence="17">
    <location>
        <begin position="661"/>
        <end position="803"/>
    </location>
</feature>
<dbReference type="FunFam" id="1.10.510.10:FF:000411">
    <property type="entry name" value="Probable Ste20-like kinase Don3"/>
    <property type="match status" value="1"/>
</dbReference>
<feature type="compositionally biased region" description="Low complexity" evidence="17">
    <location>
        <begin position="945"/>
        <end position="956"/>
    </location>
</feature>
<protein>
    <recommendedName>
        <fullName evidence="4">non-specific serine/threonine protein kinase</fullName>
        <ecNumber evidence="4">2.7.11.1</ecNumber>
    </recommendedName>
</protein>
<feature type="compositionally biased region" description="Low complexity" evidence="17">
    <location>
        <begin position="759"/>
        <end position="776"/>
    </location>
</feature>
<comment type="catalytic activity">
    <reaction evidence="15">
        <text>L-seryl-[protein] + ATP = O-phospho-L-seryl-[protein] + ADP + H(+)</text>
        <dbReference type="Rhea" id="RHEA:17989"/>
        <dbReference type="Rhea" id="RHEA-COMP:9863"/>
        <dbReference type="Rhea" id="RHEA-COMP:11604"/>
        <dbReference type="ChEBI" id="CHEBI:15378"/>
        <dbReference type="ChEBI" id="CHEBI:29999"/>
        <dbReference type="ChEBI" id="CHEBI:30616"/>
        <dbReference type="ChEBI" id="CHEBI:83421"/>
        <dbReference type="ChEBI" id="CHEBI:456216"/>
        <dbReference type="EC" id="2.7.11.1"/>
    </reaction>
</comment>
<feature type="domain" description="Protein kinase" evidence="18">
    <location>
        <begin position="309"/>
        <end position="560"/>
    </location>
</feature>
<comment type="caution">
    <text evidence="19">The sequence shown here is derived from an EMBL/GenBank/DDBJ whole genome shotgun (WGS) entry which is preliminary data.</text>
</comment>
<evidence type="ECO:0000256" key="7">
    <source>
        <dbReference type="ARBA" id="ARBA00022553"/>
    </source>
</evidence>
<dbReference type="SMART" id="SM00220">
    <property type="entry name" value="S_TKc"/>
    <property type="match status" value="1"/>
</dbReference>
<feature type="compositionally biased region" description="Polar residues" evidence="17">
    <location>
        <begin position="935"/>
        <end position="944"/>
    </location>
</feature>
<dbReference type="GO" id="GO:0046872">
    <property type="term" value="F:metal ion binding"/>
    <property type="evidence" value="ECO:0007669"/>
    <property type="project" value="UniProtKB-KW"/>
</dbReference>